<gene>
    <name evidence="2" type="primary">80</name>
    <name evidence="2" type="ORF">CHRISNMICH_80</name>
</gene>
<sequence length="73" mass="8102">MPRTKGARQKSPWCPGSGQPMAGTFDRCEYCGRTTNTQRQPIIDPRTGLARRHVARSGRQIKGQDAHRGKGKP</sequence>
<protein>
    <submittedName>
        <fullName evidence="2">Uncharacterized protein</fullName>
    </submittedName>
</protein>
<dbReference type="GeneID" id="40090817"/>
<dbReference type="OrthoDB" id="34935at10239"/>
<dbReference type="EMBL" id="JF704094">
    <property type="protein sequence ID" value="AEJ94661.1"/>
    <property type="molecule type" value="Genomic_DNA"/>
</dbReference>
<organism evidence="2 3">
    <name type="scientific">Mycobacterium phage ChrisnMich</name>
    <dbReference type="NCBI Taxonomy" id="1034130"/>
    <lineage>
        <taxon>Viruses</taxon>
        <taxon>Duplodnaviria</taxon>
        <taxon>Heunggongvirae</taxon>
        <taxon>Uroviricota</taxon>
        <taxon>Caudoviricetes</taxon>
        <taxon>Bclasvirinae</taxon>
        <taxon>Coopervirus</taxon>
        <taxon>Coopervirus chrisnmich</taxon>
    </lineage>
</organism>
<keyword evidence="3" id="KW-1185">Reference proteome</keyword>
<evidence type="ECO:0000256" key="1">
    <source>
        <dbReference type="SAM" id="MobiDB-lite"/>
    </source>
</evidence>
<dbReference type="Proteomes" id="UP000221672">
    <property type="component" value="Segment"/>
</dbReference>
<reference evidence="2 3" key="1">
    <citation type="journal article" date="2012" name="J. Virol.">
        <title>Complete Genome Sequences of 138 Mycobacteriophages.</title>
        <authorList>
            <consortium name="the Science Education Alliance Phage Hunters Advancing Genomics and Evolutionary Science Program"/>
            <consortium name="the KwaZulu-Natal Research Institute for Tuberculosis and HIV Mycobacterial Genetics Course Students"/>
            <consortium name="the Phage Hunters Integrating Research and Education Program"/>
            <person name="Hatfull G.F."/>
        </authorList>
    </citation>
    <scope>NUCLEOTIDE SEQUENCE [LARGE SCALE GENOMIC DNA]</scope>
    <source>
        <strain evidence="3">ChrisnMich</strain>
    </source>
</reference>
<dbReference type="KEGG" id="vg:40090817"/>
<accession>G1BLD7</accession>
<proteinExistence type="predicted"/>
<feature type="region of interest" description="Disordered" evidence="1">
    <location>
        <begin position="1"/>
        <end position="23"/>
    </location>
</feature>
<feature type="region of interest" description="Disordered" evidence="1">
    <location>
        <begin position="35"/>
        <end position="73"/>
    </location>
</feature>
<evidence type="ECO:0000313" key="2">
    <source>
        <dbReference type="EMBL" id="AEJ94661.1"/>
    </source>
</evidence>
<dbReference type="RefSeq" id="YP_009614403.1">
    <property type="nucleotide sequence ID" value="NC_042034.1"/>
</dbReference>
<name>G1BLD7_9CAUD</name>
<feature type="compositionally biased region" description="Basic and acidic residues" evidence="1">
    <location>
        <begin position="62"/>
        <end position="73"/>
    </location>
</feature>
<evidence type="ECO:0000313" key="3">
    <source>
        <dbReference type="Proteomes" id="UP000221672"/>
    </source>
</evidence>